<evidence type="ECO:0000313" key="2">
    <source>
        <dbReference type="EMBL" id="CAE0410683.1"/>
    </source>
</evidence>
<protein>
    <submittedName>
        <fullName evidence="2">Uncharacterized protein</fullName>
    </submittedName>
</protein>
<name>A0A7S3L429_9STRA</name>
<proteinExistence type="predicted"/>
<dbReference type="AlphaFoldDB" id="A0A7S3L429"/>
<accession>A0A7S3L429</accession>
<dbReference type="Gene3D" id="2.30.30.140">
    <property type="match status" value="1"/>
</dbReference>
<organism evidence="2">
    <name type="scientific">Amphora coffeiformis</name>
    <dbReference type="NCBI Taxonomy" id="265554"/>
    <lineage>
        <taxon>Eukaryota</taxon>
        <taxon>Sar</taxon>
        <taxon>Stramenopiles</taxon>
        <taxon>Ochrophyta</taxon>
        <taxon>Bacillariophyta</taxon>
        <taxon>Bacillariophyceae</taxon>
        <taxon>Bacillariophycidae</taxon>
        <taxon>Thalassiophysales</taxon>
        <taxon>Catenulaceae</taxon>
        <taxon>Amphora</taxon>
    </lineage>
</organism>
<feature type="region of interest" description="Disordered" evidence="1">
    <location>
        <begin position="149"/>
        <end position="175"/>
    </location>
</feature>
<reference evidence="2" key="1">
    <citation type="submission" date="2021-01" db="EMBL/GenBank/DDBJ databases">
        <authorList>
            <person name="Corre E."/>
            <person name="Pelletier E."/>
            <person name="Niang G."/>
            <person name="Scheremetjew M."/>
            <person name="Finn R."/>
            <person name="Kale V."/>
            <person name="Holt S."/>
            <person name="Cochrane G."/>
            <person name="Meng A."/>
            <person name="Brown T."/>
            <person name="Cohen L."/>
        </authorList>
    </citation>
    <scope>NUCLEOTIDE SEQUENCE</scope>
    <source>
        <strain evidence="2">CCMP127</strain>
    </source>
</reference>
<dbReference type="EMBL" id="HBIM01009648">
    <property type="protein sequence ID" value="CAE0410683.1"/>
    <property type="molecule type" value="Transcribed_RNA"/>
</dbReference>
<gene>
    <name evidence="2" type="ORF">ACOF00016_LOCUS8134</name>
</gene>
<evidence type="ECO:0000256" key="1">
    <source>
        <dbReference type="SAM" id="MobiDB-lite"/>
    </source>
</evidence>
<sequence length="342" mass="38188">MPLDSFVARSMGAALWDTRPTKTDKRAQQLAAALGYPEGWRVVREIVSTETHPTIIVDRIYAGDPSDDVDCWFHHAAAQQAAAKWEEEGGKNPHAHKGGHLLARQARYNKGDKVQAFFEEEWWDARIVRRKEHATGFRYQVHYAADNSKQSGVPEEWIRPRPSTPNKKGQPQKDPAELAAELGFGEGWQAESTGGKRYRITDPSGNAYMSKAKAMEAYLASDSGTARDEGDPPWRTDGHEWINKRVERRHIQAVTARRNVTVIQYGTISGWIAATDVDKAGNPGYCSEKTGEPACLFHVVYDDDPNNPYPSHLIEFQDLEEHEVTEMLVKDDGAVPPAAAAK</sequence>